<feature type="signal peptide" evidence="1">
    <location>
        <begin position="1"/>
        <end position="19"/>
    </location>
</feature>
<protein>
    <recommendedName>
        <fullName evidence="3">Tetratricopeptide repeat protein</fullName>
    </recommendedName>
</protein>
<proteinExistence type="predicted"/>
<organism evidence="2">
    <name type="scientific">Chryseobacterium indologenes</name>
    <name type="common">Flavobacterium indologenes</name>
    <dbReference type="NCBI Taxonomy" id="253"/>
    <lineage>
        <taxon>Bacteria</taxon>
        <taxon>Pseudomonadati</taxon>
        <taxon>Bacteroidota</taxon>
        <taxon>Flavobacteriia</taxon>
        <taxon>Flavobacteriales</taxon>
        <taxon>Weeksellaceae</taxon>
        <taxon>Chryseobacterium group</taxon>
        <taxon>Chryseobacterium</taxon>
    </lineage>
</organism>
<dbReference type="Pfam" id="PF20329">
    <property type="entry name" value="DUF6624"/>
    <property type="match status" value="1"/>
</dbReference>
<reference evidence="2" key="1">
    <citation type="submission" date="2019-01" db="EMBL/GenBank/DDBJ databases">
        <title>Whole Genome Sequencing for Putative Detection of Antimicrobial Resistance and Potential Virulence Factors in Chryseobacterium indologenes isolated from Nile Tilapia in Tanzania.</title>
        <authorList>
            <person name="Mwega E."/>
            <person name="Mutoloki S."/>
            <person name="Mugimba K."/>
            <person name="Colquhoun D."/>
            <person name="Mdegela R."/>
            <person name="Evensen O."/>
            <person name="Wasteson Y."/>
        </authorList>
    </citation>
    <scope>NUCLEOTIDE SEQUENCE [LARGE SCALE GENOMIC DNA]</scope>
    <source>
        <strain evidence="2">StR 01</strain>
    </source>
</reference>
<keyword evidence="1" id="KW-0732">Signal</keyword>
<evidence type="ECO:0000256" key="1">
    <source>
        <dbReference type="SAM" id="SignalP"/>
    </source>
</evidence>
<dbReference type="AlphaFoldDB" id="A0A411DL91"/>
<dbReference type="InterPro" id="IPR011990">
    <property type="entry name" value="TPR-like_helical_dom_sf"/>
</dbReference>
<dbReference type="EMBL" id="CP035532">
    <property type="protein sequence ID" value="QBA21149.1"/>
    <property type="molecule type" value="Genomic_DNA"/>
</dbReference>
<accession>A0A411DL91</accession>
<dbReference type="InterPro" id="IPR046732">
    <property type="entry name" value="DUF6624"/>
</dbReference>
<dbReference type="NCBIfam" id="NF047558">
    <property type="entry name" value="TPR_END_plus"/>
    <property type="match status" value="1"/>
</dbReference>
<sequence>MRNTLYALLLLFLFTGANAQEYSKLIIEADQLYRAKDYKMSTDVYGKAFKIESENPSHLYNGACSSSLAGNTKQAFKWLNLSIEKGWTNLKHLKSDSDLDNLHSKKEWGKTIEKLEKKIAVIEAHYDKPLQAELLAILEEDQKYRMQMDETQKKFGPQSKEMNDLWKKTMQKDSLNVLKVKKILDEKGWVGKDKVGAQANSALFLVIQHSDLETQKKYLPMMKEAVTKGNASAGSLALLIDRIEIREGRKQIYGSQIGINQSNNTYYVLPLLDPDNVDKRRTEVGLGPISDYVKNWNLAWDVEKYKKDLPELEKLNKKN</sequence>
<evidence type="ECO:0000313" key="2">
    <source>
        <dbReference type="EMBL" id="QBA21149.1"/>
    </source>
</evidence>
<name>A0A411DL91_CHRID</name>
<evidence type="ECO:0008006" key="3">
    <source>
        <dbReference type="Google" id="ProtNLM"/>
    </source>
</evidence>
<dbReference type="SUPFAM" id="SSF48452">
    <property type="entry name" value="TPR-like"/>
    <property type="match status" value="1"/>
</dbReference>
<gene>
    <name evidence="2" type="ORF">EU348_08075</name>
</gene>
<feature type="chain" id="PRO_5019188784" description="Tetratricopeptide repeat protein" evidence="1">
    <location>
        <begin position="20"/>
        <end position="319"/>
    </location>
</feature>